<sequence length="341" mass="38718">MKKRHYIIPIFVPHQGCPHDCVFCNQREITGFQEDMTPKKAARIIEEYLSTMNKENSKIEIAFYGGSFTGLEIKEQTQLLEVAYKYCQEGIVDNLRLSTRPDYIDREILNNLAKYNVQIIELGVQSLADKVLQASCRGHTPEDVFKASRLIKKFGFELGIQLMPGLPKSTQESMFYSVQQAIGLTPDLVRIYPTLVIGGTKLAESYSEGEFTPLTLQEAVEICKEELKLFRSRGIPVVRIGLQPSSGVNKEAVIAGPFHPAFRQLVESNLVLDRIKAYLGAKVDEPQLTFRVNSRFNSVLRGQKNNNLKALQEEYGIKIEVEVDNDLDYREILIAERKQII</sequence>
<keyword evidence="5" id="KW-0408">Iron</keyword>
<dbReference type="STRING" id="574087.Acear_1675"/>
<dbReference type="SFLD" id="SFLDG01082">
    <property type="entry name" value="B12-binding_domain_containing"/>
    <property type="match status" value="1"/>
</dbReference>
<feature type="domain" description="Radical SAM core" evidence="7">
    <location>
        <begin position="1"/>
        <end position="236"/>
    </location>
</feature>
<dbReference type="InterPro" id="IPR007197">
    <property type="entry name" value="rSAM"/>
</dbReference>
<name>D9QRN9_ACEAZ</name>
<dbReference type="AlphaFoldDB" id="D9QRN9"/>
<evidence type="ECO:0000256" key="6">
    <source>
        <dbReference type="ARBA" id="ARBA00023014"/>
    </source>
</evidence>
<dbReference type="InterPro" id="IPR032432">
    <property type="entry name" value="Radical_SAM_C"/>
</dbReference>
<dbReference type="Pfam" id="PF16199">
    <property type="entry name" value="Radical_SAM_C"/>
    <property type="match status" value="1"/>
</dbReference>
<keyword evidence="4" id="KW-0479">Metal-binding</keyword>
<comment type="cofactor">
    <cofactor evidence="1">
        <name>[4Fe-4S] cluster</name>
        <dbReference type="ChEBI" id="CHEBI:49883"/>
    </cofactor>
</comment>
<reference evidence="8 9" key="1">
    <citation type="journal article" date="2010" name="Stand. Genomic Sci.">
        <title>Complete genome sequence of Acetohalobium arabaticum type strain (Z-7288).</title>
        <authorList>
            <person name="Sikorski J."/>
            <person name="Lapidus A."/>
            <person name="Chertkov O."/>
            <person name="Lucas S."/>
            <person name="Copeland A."/>
            <person name="Glavina Del Rio T."/>
            <person name="Nolan M."/>
            <person name="Tice H."/>
            <person name="Cheng J.F."/>
            <person name="Han C."/>
            <person name="Brambilla E."/>
            <person name="Pitluck S."/>
            <person name="Liolios K."/>
            <person name="Ivanova N."/>
            <person name="Mavromatis K."/>
            <person name="Mikhailova N."/>
            <person name="Pati A."/>
            <person name="Bruce D."/>
            <person name="Detter C."/>
            <person name="Tapia R."/>
            <person name="Goodwin L."/>
            <person name="Chen A."/>
            <person name="Palaniappan K."/>
            <person name="Land M."/>
            <person name="Hauser L."/>
            <person name="Chang Y.J."/>
            <person name="Jeffries C.D."/>
            <person name="Rohde M."/>
            <person name="Goker M."/>
            <person name="Spring S."/>
            <person name="Woyke T."/>
            <person name="Bristow J."/>
            <person name="Eisen J.A."/>
            <person name="Markowitz V."/>
            <person name="Hugenholtz P."/>
            <person name="Kyrpides N.C."/>
            <person name="Klenk H.P."/>
        </authorList>
    </citation>
    <scope>NUCLEOTIDE SEQUENCE [LARGE SCALE GENOMIC DNA]</scope>
    <source>
        <strain evidence="9">ATCC 49924 / DSM 5501 / Z-7288</strain>
    </source>
</reference>
<dbReference type="GO" id="GO:0003824">
    <property type="term" value="F:catalytic activity"/>
    <property type="evidence" value="ECO:0007669"/>
    <property type="project" value="InterPro"/>
</dbReference>
<dbReference type="CDD" id="cd01335">
    <property type="entry name" value="Radical_SAM"/>
    <property type="match status" value="1"/>
</dbReference>
<dbReference type="InterPro" id="IPR023404">
    <property type="entry name" value="rSAM_horseshoe"/>
</dbReference>
<dbReference type="GO" id="GO:0046872">
    <property type="term" value="F:metal ion binding"/>
    <property type="evidence" value="ECO:0007669"/>
    <property type="project" value="UniProtKB-KW"/>
</dbReference>
<dbReference type="SUPFAM" id="SSF102114">
    <property type="entry name" value="Radical SAM enzymes"/>
    <property type="match status" value="1"/>
</dbReference>
<dbReference type="OrthoDB" id="9815044at2"/>
<proteinExistence type="predicted"/>
<dbReference type="EMBL" id="CP002105">
    <property type="protein sequence ID" value="ADL13180.1"/>
    <property type="molecule type" value="Genomic_DNA"/>
</dbReference>
<dbReference type="Pfam" id="PF04055">
    <property type="entry name" value="Radical_SAM"/>
    <property type="match status" value="1"/>
</dbReference>
<evidence type="ECO:0000256" key="1">
    <source>
        <dbReference type="ARBA" id="ARBA00001966"/>
    </source>
</evidence>
<dbReference type="GO" id="GO:0002926">
    <property type="term" value="P:tRNA wobble base 5-methoxycarbonylmethyl-2-thiouridinylation"/>
    <property type="evidence" value="ECO:0007669"/>
    <property type="project" value="TreeGrafter"/>
</dbReference>
<dbReference type="SFLD" id="SFLDG01086">
    <property type="entry name" value="elongater_protein-like"/>
    <property type="match status" value="1"/>
</dbReference>
<evidence type="ECO:0000259" key="7">
    <source>
        <dbReference type="PROSITE" id="PS51918"/>
    </source>
</evidence>
<evidence type="ECO:0000256" key="2">
    <source>
        <dbReference type="ARBA" id="ARBA00022485"/>
    </source>
</evidence>
<dbReference type="PANTHER" id="PTHR11135:SF0">
    <property type="entry name" value="ELONGATOR COMPLEX PROTEIN 3"/>
    <property type="match status" value="1"/>
</dbReference>
<dbReference type="InterPro" id="IPR006638">
    <property type="entry name" value="Elp3/MiaA/NifB-like_rSAM"/>
</dbReference>
<dbReference type="SMART" id="SM00729">
    <property type="entry name" value="Elp3"/>
    <property type="match status" value="1"/>
</dbReference>
<dbReference type="PANTHER" id="PTHR11135">
    <property type="entry name" value="HISTONE ACETYLTRANSFERASE-RELATED"/>
    <property type="match status" value="1"/>
</dbReference>
<evidence type="ECO:0000256" key="3">
    <source>
        <dbReference type="ARBA" id="ARBA00022691"/>
    </source>
</evidence>
<dbReference type="SFLD" id="SFLDS00029">
    <property type="entry name" value="Radical_SAM"/>
    <property type="match status" value="1"/>
</dbReference>
<gene>
    <name evidence="8" type="ordered locus">Acear_1675</name>
</gene>
<dbReference type="PROSITE" id="PS51918">
    <property type="entry name" value="RADICAL_SAM"/>
    <property type="match status" value="1"/>
</dbReference>
<evidence type="ECO:0000256" key="5">
    <source>
        <dbReference type="ARBA" id="ARBA00023004"/>
    </source>
</evidence>
<protein>
    <submittedName>
        <fullName evidence="8">Radical SAM domain protein</fullName>
    </submittedName>
</protein>
<evidence type="ECO:0000313" key="9">
    <source>
        <dbReference type="Proteomes" id="UP000001661"/>
    </source>
</evidence>
<organism evidence="8 9">
    <name type="scientific">Acetohalobium arabaticum (strain ATCC 49924 / DSM 5501 / Z-7288)</name>
    <dbReference type="NCBI Taxonomy" id="574087"/>
    <lineage>
        <taxon>Bacteria</taxon>
        <taxon>Bacillati</taxon>
        <taxon>Bacillota</taxon>
        <taxon>Clostridia</taxon>
        <taxon>Halanaerobiales</taxon>
        <taxon>Halobacteroidaceae</taxon>
        <taxon>Acetohalobium</taxon>
    </lineage>
</organism>
<dbReference type="HOGENOM" id="CLU_057482_0_0_9"/>
<dbReference type="Proteomes" id="UP000001661">
    <property type="component" value="Chromosome"/>
</dbReference>
<dbReference type="KEGG" id="aar:Acear_1675"/>
<evidence type="ECO:0000313" key="8">
    <source>
        <dbReference type="EMBL" id="ADL13180.1"/>
    </source>
</evidence>
<dbReference type="InterPro" id="IPR058240">
    <property type="entry name" value="rSAM_sf"/>
</dbReference>
<accession>D9QRN9</accession>
<dbReference type="GO" id="GO:0051539">
    <property type="term" value="F:4 iron, 4 sulfur cluster binding"/>
    <property type="evidence" value="ECO:0007669"/>
    <property type="project" value="UniProtKB-KW"/>
</dbReference>
<keyword evidence="3" id="KW-0949">S-adenosyl-L-methionine</keyword>
<dbReference type="eggNOG" id="COG1243">
    <property type="taxonomic scope" value="Bacteria"/>
</dbReference>
<dbReference type="InterPro" id="IPR039661">
    <property type="entry name" value="ELP3"/>
</dbReference>
<keyword evidence="6" id="KW-0411">Iron-sulfur</keyword>
<keyword evidence="2" id="KW-0004">4Fe-4S</keyword>
<dbReference type="GO" id="GO:0005737">
    <property type="term" value="C:cytoplasm"/>
    <property type="evidence" value="ECO:0007669"/>
    <property type="project" value="TreeGrafter"/>
</dbReference>
<keyword evidence="9" id="KW-1185">Reference proteome</keyword>
<dbReference type="RefSeq" id="WP_013278625.1">
    <property type="nucleotide sequence ID" value="NC_014378.1"/>
</dbReference>
<evidence type="ECO:0000256" key="4">
    <source>
        <dbReference type="ARBA" id="ARBA00022723"/>
    </source>
</evidence>
<dbReference type="Gene3D" id="3.80.30.20">
    <property type="entry name" value="tm_1862 like domain"/>
    <property type="match status" value="1"/>
</dbReference>